<dbReference type="InterPro" id="IPR018289">
    <property type="entry name" value="MULE_transposase_dom"/>
</dbReference>
<accession>A0A2U1LW08</accession>
<dbReference type="OrthoDB" id="1936008at2759"/>
<organism evidence="3 4">
    <name type="scientific">Artemisia annua</name>
    <name type="common">Sweet wormwood</name>
    <dbReference type="NCBI Taxonomy" id="35608"/>
    <lineage>
        <taxon>Eukaryota</taxon>
        <taxon>Viridiplantae</taxon>
        <taxon>Streptophyta</taxon>
        <taxon>Embryophyta</taxon>
        <taxon>Tracheophyta</taxon>
        <taxon>Spermatophyta</taxon>
        <taxon>Magnoliopsida</taxon>
        <taxon>eudicotyledons</taxon>
        <taxon>Gunneridae</taxon>
        <taxon>Pentapetalae</taxon>
        <taxon>asterids</taxon>
        <taxon>campanulids</taxon>
        <taxon>Asterales</taxon>
        <taxon>Asteraceae</taxon>
        <taxon>Asteroideae</taxon>
        <taxon>Anthemideae</taxon>
        <taxon>Artemisiinae</taxon>
        <taxon>Artemisia</taxon>
    </lineage>
</organism>
<keyword evidence="4" id="KW-1185">Reference proteome</keyword>
<dbReference type="Pfam" id="PF03101">
    <property type="entry name" value="FAR1"/>
    <property type="match status" value="1"/>
</dbReference>
<evidence type="ECO:0000259" key="1">
    <source>
        <dbReference type="Pfam" id="PF03101"/>
    </source>
</evidence>
<sequence length="338" mass="38486">MSDPCLENTNIVQYDTNVNLDDDEVTAHIQQMPDTIDNIPTVGLKFDSEEELYVFYQKYAYKCGFGVRKSSTKIRDSATYYTLGCANGGVYVPKSSTKRVCKTTSKTDCKAKVCVIVYGDGRCTISQVSLEHNHELSPKKARFHRSHKKMDSYSKRRLELNDYAGIPSNTNFHSLVVEANGYDNMSFGEKDCRNYIAQVRKLRLGSGDAEALQNYFVRMQRRSPNFFYVIDLDDDGRLKNVFWADARSRAAYDSFGDVVSFDTTYLTNQYSMPFAPFVGVNHHGQSILFGCGLLSYEDIHTYAWLFEQWLECMNGRPPKAIITDQCRSIQGVVAQIFP</sequence>
<feature type="domain" description="FAR1" evidence="1">
    <location>
        <begin position="55"/>
        <end position="137"/>
    </location>
</feature>
<reference evidence="3 4" key="1">
    <citation type="journal article" date="2018" name="Mol. Plant">
        <title>The genome of Artemisia annua provides insight into the evolution of Asteraceae family and artemisinin biosynthesis.</title>
        <authorList>
            <person name="Shen Q."/>
            <person name="Zhang L."/>
            <person name="Liao Z."/>
            <person name="Wang S."/>
            <person name="Yan T."/>
            <person name="Shi P."/>
            <person name="Liu M."/>
            <person name="Fu X."/>
            <person name="Pan Q."/>
            <person name="Wang Y."/>
            <person name="Lv Z."/>
            <person name="Lu X."/>
            <person name="Zhang F."/>
            <person name="Jiang W."/>
            <person name="Ma Y."/>
            <person name="Chen M."/>
            <person name="Hao X."/>
            <person name="Li L."/>
            <person name="Tang Y."/>
            <person name="Lv G."/>
            <person name="Zhou Y."/>
            <person name="Sun X."/>
            <person name="Brodelius P.E."/>
            <person name="Rose J.K.C."/>
            <person name="Tang K."/>
        </authorList>
    </citation>
    <scope>NUCLEOTIDE SEQUENCE [LARGE SCALE GENOMIC DNA]</scope>
    <source>
        <strain evidence="4">cv. Huhao1</strain>
        <tissue evidence="3">Leaf</tissue>
    </source>
</reference>
<dbReference type="InterPro" id="IPR004330">
    <property type="entry name" value="FAR1_DNA_bnd_dom"/>
</dbReference>
<name>A0A2U1LW08_ARTAN</name>
<evidence type="ECO:0000313" key="4">
    <source>
        <dbReference type="Proteomes" id="UP000245207"/>
    </source>
</evidence>
<feature type="domain" description="MULE transposase" evidence="2">
    <location>
        <begin position="258"/>
        <end position="338"/>
    </location>
</feature>
<protein>
    <submittedName>
        <fullName evidence="3">Protein FAR1-RELATED SEQUENCE 6</fullName>
    </submittedName>
</protein>
<dbReference type="STRING" id="35608.A0A2U1LW08"/>
<dbReference type="EMBL" id="PKPP01007522">
    <property type="protein sequence ID" value="PWA53154.1"/>
    <property type="molecule type" value="Genomic_DNA"/>
</dbReference>
<evidence type="ECO:0000313" key="3">
    <source>
        <dbReference type="EMBL" id="PWA53154.1"/>
    </source>
</evidence>
<evidence type="ECO:0000259" key="2">
    <source>
        <dbReference type="Pfam" id="PF10551"/>
    </source>
</evidence>
<comment type="caution">
    <text evidence="3">The sequence shown here is derived from an EMBL/GenBank/DDBJ whole genome shotgun (WGS) entry which is preliminary data.</text>
</comment>
<dbReference type="Pfam" id="PF10551">
    <property type="entry name" value="MULE"/>
    <property type="match status" value="1"/>
</dbReference>
<dbReference type="Proteomes" id="UP000245207">
    <property type="component" value="Unassembled WGS sequence"/>
</dbReference>
<gene>
    <name evidence="3" type="ORF">CTI12_AA448580</name>
</gene>
<dbReference type="AlphaFoldDB" id="A0A2U1LW08"/>
<dbReference type="PANTHER" id="PTHR47718:SF13">
    <property type="entry name" value="OS09G0290500 PROTEIN"/>
    <property type="match status" value="1"/>
</dbReference>
<dbReference type="PANTHER" id="PTHR47718">
    <property type="entry name" value="OS01G0519700 PROTEIN"/>
    <property type="match status" value="1"/>
</dbReference>
<proteinExistence type="predicted"/>